<comment type="similarity">
    <text evidence="2">Belongs to the peptidase M20A family.</text>
</comment>
<dbReference type="SUPFAM" id="SSF53187">
    <property type="entry name" value="Zn-dependent exopeptidases"/>
    <property type="match status" value="1"/>
</dbReference>
<dbReference type="InterPro" id="IPR011650">
    <property type="entry name" value="Peptidase_M20_dimer"/>
</dbReference>
<dbReference type="PROSITE" id="PS00759">
    <property type="entry name" value="ARGE_DAPE_CPG2_2"/>
    <property type="match status" value="1"/>
</dbReference>
<dbReference type="STRING" id="1336337.A0A3N4JUF6"/>
<evidence type="ECO:0000256" key="6">
    <source>
        <dbReference type="SAM" id="SignalP"/>
    </source>
</evidence>
<evidence type="ECO:0000256" key="3">
    <source>
        <dbReference type="ARBA" id="ARBA00022723"/>
    </source>
</evidence>
<evidence type="ECO:0000256" key="5">
    <source>
        <dbReference type="ARBA" id="ARBA00022833"/>
    </source>
</evidence>
<dbReference type="Pfam" id="PF01546">
    <property type="entry name" value="Peptidase_M20"/>
    <property type="match status" value="1"/>
</dbReference>
<dbReference type="InterPro" id="IPR002933">
    <property type="entry name" value="Peptidase_M20"/>
</dbReference>
<keyword evidence="9" id="KW-1185">Reference proteome</keyword>
<keyword evidence="3" id="KW-0479">Metal-binding</keyword>
<dbReference type="OrthoDB" id="3064516at2759"/>
<name>A0A3N4JUF6_9PEZI</name>
<evidence type="ECO:0000313" key="9">
    <source>
        <dbReference type="Proteomes" id="UP000276215"/>
    </source>
</evidence>
<evidence type="ECO:0000256" key="1">
    <source>
        <dbReference type="ARBA" id="ARBA00001947"/>
    </source>
</evidence>
<dbReference type="PANTHER" id="PTHR43808:SF8">
    <property type="entry name" value="PEPTIDASE M20 DIMERISATION DOMAIN-CONTAINING PROTEIN"/>
    <property type="match status" value="1"/>
</dbReference>
<reference evidence="8 9" key="1">
    <citation type="journal article" date="2018" name="Nat. Ecol. Evol.">
        <title>Pezizomycetes genomes reveal the molecular basis of ectomycorrhizal truffle lifestyle.</title>
        <authorList>
            <person name="Murat C."/>
            <person name="Payen T."/>
            <person name="Noel B."/>
            <person name="Kuo A."/>
            <person name="Morin E."/>
            <person name="Chen J."/>
            <person name="Kohler A."/>
            <person name="Krizsan K."/>
            <person name="Balestrini R."/>
            <person name="Da Silva C."/>
            <person name="Montanini B."/>
            <person name="Hainaut M."/>
            <person name="Levati E."/>
            <person name="Barry K.W."/>
            <person name="Belfiori B."/>
            <person name="Cichocki N."/>
            <person name="Clum A."/>
            <person name="Dockter R.B."/>
            <person name="Fauchery L."/>
            <person name="Guy J."/>
            <person name="Iotti M."/>
            <person name="Le Tacon F."/>
            <person name="Lindquist E.A."/>
            <person name="Lipzen A."/>
            <person name="Malagnac F."/>
            <person name="Mello A."/>
            <person name="Molinier V."/>
            <person name="Miyauchi S."/>
            <person name="Poulain J."/>
            <person name="Riccioni C."/>
            <person name="Rubini A."/>
            <person name="Sitrit Y."/>
            <person name="Splivallo R."/>
            <person name="Traeger S."/>
            <person name="Wang M."/>
            <person name="Zifcakova L."/>
            <person name="Wipf D."/>
            <person name="Zambonelli A."/>
            <person name="Paolocci F."/>
            <person name="Nowrousian M."/>
            <person name="Ottonello S."/>
            <person name="Baldrian P."/>
            <person name="Spatafora J.W."/>
            <person name="Henrissat B."/>
            <person name="Nagy L.G."/>
            <person name="Aury J.M."/>
            <person name="Wincker P."/>
            <person name="Grigoriev I.V."/>
            <person name="Bonfante P."/>
            <person name="Martin F.M."/>
        </authorList>
    </citation>
    <scope>NUCLEOTIDE SEQUENCE [LARGE SCALE GENOMIC DNA]</scope>
    <source>
        <strain evidence="8 9">120613-1</strain>
    </source>
</reference>
<dbReference type="EMBL" id="ML120370">
    <property type="protein sequence ID" value="RPB02003.1"/>
    <property type="molecule type" value="Genomic_DNA"/>
</dbReference>
<dbReference type="Pfam" id="PF07687">
    <property type="entry name" value="M20_dimer"/>
    <property type="match status" value="1"/>
</dbReference>
<evidence type="ECO:0000256" key="2">
    <source>
        <dbReference type="ARBA" id="ARBA00006247"/>
    </source>
</evidence>
<feature type="signal peptide" evidence="6">
    <location>
        <begin position="1"/>
        <end position="20"/>
    </location>
</feature>
<dbReference type="Proteomes" id="UP000276215">
    <property type="component" value="Unassembled WGS sequence"/>
</dbReference>
<dbReference type="PANTHER" id="PTHR43808">
    <property type="entry name" value="ACETYLORNITHINE DEACETYLASE"/>
    <property type="match status" value="1"/>
</dbReference>
<feature type="chain" id="PRO_5018201877" evidence="6">
    <location>
        <begin position="21"/>
        <end position="428"/>
    </location>
</feature>
<dbReference type="GO" id="GO:0016787">
    <property type="term" value="F:hydrolase activity"/>
    <property type="evidence" value="ECO:0007669"/>
    <property type="project" value="UniProtKB-KW"/>
</dbReference>
<protein>
    <submittedName>
        <fullName evidence="8">Zn-dependent exopeptidase</fullName>
    </submittedName>
</protein>
<feature type="domain" description="Peptidase M20 dimerisation" evidence="7">
    <location>
        <begin position="214"/>
        <end position="302"/>
    </location>
</feature>
<gene>
    <name evidence="8" type="ORF">L873DRAFT_1802858</name>
</gene>
<dbReference type="CDD" id="cd05652">
    <property type="entry name" value="M20_ArgE_DapE-like_fungal"/>
    <property type="match status" value="1"/>
</dbReference>
<dbReference type="GO" id="GO:0046872">
    <property type="term" value="F:metal ion binding"/>
    <property type="evidence" value="ECO:0007669"/>
    <property type="project" value="UniProtKB-KW"/>
</dbReference>
<keyword evidence="6" id="KW-0732">Signal</keyword>
<sequence>MKLTDPASLGFLLLLPFTQALQFSFGIPTSVQGIRSTLGASFKVPEFIKKFADPISTSPLYSLHRSLIEIPSITGKEKDVGEWLAGYLMGKNFTVETQAVSEDRVNIFAYLGKNRTTHTLVTSHIDTVPPFIPYKATSNTIYGRGSNDAKGSVASQIIAVEELIAEEVITEGDVSLLFVVGEETLGDGMKTANSLGPKWKSVIFGEPTENKLAVGHKGIIMFDVIAKGKASHSGYPQLGVNANSHLIEALYKIEHMILPKSDFLGESTINIGLIQGGVAPNIVSPYASASVLIRLAGDLDETLEVIKKTVHGLPVELKFVGVSYGPQETDHDVENFETVVCSYGTDVPNLHGDHKRYLYGPGSIFTAHSDNEYVLKSDLTEAVAGYKRLIKESLWPTKRVPAIIENVIKEEAVIAPVSRSAIMGDKSS</sequence>
<dbReference type="AlphaFoldDB" id="A0A3N4JUF6"/>
<dbReference type="InterPro" id="IPR036264">
    <property type="entry name" value="Bact_exopeptidase_dim_dom"/>
</dbReference>
<organism evidence="8 9">
    <name type="scientific">Choiromyces venosus 120613-1</name>
    <dbReference type="NCBI Taxonomy" id="1336337"/>
    <lineage>
        <taxon>Eukaryota</taxon>
        <taxon>Fungi</taxon>
        <taxon>Dikarya</taxon>
        <taxon>Ascomycota</taxon>
        <taxon>Pezizomycotina</taxon>
        <taxon>Pezizomycetes</taxon>
        <taxon>Pezizales</taxon>
        <taxon>Tuberaceae</taxon>
        <taxon>Choiromyces</taxon>
    </lineage>
</organism>
<dbReference type="Gene3D" id="3.30.70.360">
    <property type="match status" value="1"/>
</dbReference>
<keyword evidence="5" id="KW-0862">Zinc</keyword>
<evidence type="ECO:0000313" key="8">
    <source>
        <dbReference type="EMBL" id="RPB02003.1"/>
    </source>
</evidence>
<dbReference type="InterPro" id="IPR001261">
    <property type="entry name" value="ArgE/DapE_CS"/>
</dbReference>
<proteinExistence type="inferred from homology"/>
<evidence type="ECO:0000259" key="7">
    <source>
        <dbReference type="Pfam" id="PF07687"/>
    </source>
</evidence>
<dbReference type="Gene3D" id="3.40.630.10">
    <property type="entry name" value="Zn peptidases"/>
    <property type="match status" value="1"/>
</dbReference>
<comment type="cofactor">
    <cofactor evidence="1">
        <name>Zn(2+)</name>
        <dbReference type="ChEBI" id="CHEBI:29105"/>
    </cofactor>
</comment>
<keyword evidence="4" id="KW-0378">Hydrolase</keyword>
<dbReference type="SUPFAM" id="SSF55031">
    <property type="entry name" value="Bacterial exopeptidase dimerisation domain"/>
    <property type="match status" value="1"/>
</dbReference>
<evidence type="ECO:0000256" key="4">
    <source>
        <dbReference type="ARBA" id="ARBA00022801"/>
    </source>
</evidence>
<accession>A0A3N4JUF6</accession>
<dbReference type="InterPro" id="IPR050072">
    <property type="entry name" value="Peptidase_M20A"/>
</dbReference>